<protein>
    <submittedName>
        <fullName evidence="1">Uncharacterized protein</fullName>
    </submittedName>
</protein>
<dbReference type="RefSeq" id="WP_079490893.1">
    <property type="nucleotide sequence ID" value="NZ_FUZT01000004.1"/>
</dbReference>
<organism evidence="1 2">
    <name type="scientific">Maledivibacter halophilus</name>
    <dbReference type="NCBI Taxonomy" id="36842"/>
    <lineage>
        <taxon>Bacteria</taxon>
        <taxon>Bacillati</taxon>
        <taxon>Bacillota</taxon>
        <taxon>Clostridia</taxon>
        <taxon>Peptostreptococcales</taxon>
        <taxon>Caminicellaceae</taxon>
        <taxon>Maledivibacter</taxon>
    </lineage>
</organism>
<dbReference type="AlphaFoldDB" id="A0A1T5KDU0"/>
<reference evidence="1 2" key="1">
    <citation type="submission" date="2017-02" db="EMBL/GenBank/DDBJ databases">
        <authorList>
            <person name="Peterson S.W."/>
        </authorList>
    </citation>
    <scope>NUCLEOTIDE SEQUENCE [LARGE SCALE GENOMIC DNA]</scope>
    <source>
        <strain evidence="1 2">M1</strain>
    </source>
</reference>
<dbReference type="Proteomes" id="UP000190285">
    <property type="component" value="Unassembled WGS sequence"/>
</dbReference>
<keyword evidence="2" id="KW-1185">Reference proteome</keyword>
<dbReference type="STRING" id="36842.SAMN02194393_01718"/>
<dbReference type="EMBL" id="FUZT01000004">
    <property type="protein sequence ID" value="SKC61851.1"/>
    <property type="molecule type" value="Genomic_DNA"/>
</dbReference>
<name>A0A1T5KDU0_9FIRM</name>
<evidence type="ECO:0000313" key="1">
    <source>
        <dbReference type="EMBL" id="SKC61851.1"/>
    </source>
</evidence>
<accession>A0A1T5KDU0</accession>
<gene>
    <name evidence="1" type="ORF">SAMN02194393_01718</name>
</gene>
<proteinExistence type="predicted"/>
<sequence length="59" mass="6684">MQIEKYPVNLEIDFDIFGKDGGAVFGGLNITISLSNNYYPVEDIRTALQEAFEVILTHY</sequence>
<evidence type="ECO:0000313" key="2">
    <source>
        <dbReference type="Proteomes" id="UP000190285"/>
    </source>
</evidence>